<gene>
    <name evidence="2" type="ORF">BDV98DRAFT_630506</name>
</gene>
<dbReference type="EMBL" id="ML178816">
    <property type="protein sequence ID" value="TFL05855.1"/>
    <property type="molecule type" value="Genomic_DNA"/>
</dbReference>
<dbReference type="Proteomes" id="UP000305067">
    <property type="component" value="Unassembled WGS sequence"/>
</dbReference>
<feature type="compositionally biased region" description="Acidic residues" evidence="1">
    <location>
        <begin position="374"/>
        <end position="385"/>
    </location>
</feature>
<feature type="region of interest" description="Disordered" evidence="1">
    <location>
        <begin position="339"/>
        <end position="396"/>
    </location>
</feature>
<proteinExistence type="predicted"/>
<protein>
    <submittedName>
        <fullName evidence="2">Uncharacterized protein</fullName>
    </submittedName>
</protein>
<reference evidence="2 3" key="1">
    <citation type="journal article" date="2019" name="Nat. Ecol. Evol.">
        <title>Megaphylogeny resolves global patterns of mushroom evolution.</title>
        <authorList>
            <person name="Varga T."/>
            <person name="Krizsan K."/>
            <person name="Foldi C."/>
            <person name="Dima B."/>
            <person name="Sanchez-Garcia M."/>
            <person name="Sanchez-Ramirez S."/>
            <person name="Szollosi G.J."/>
            <person name="Szarkandi J.G."/>
            <person name="Papp V."/>
            <person name="Albert L."/>
            <person name="Andreopoulos W."/>
            <person name="Angelini C."/>
            <person name="Antonin V."/>
            <person name="Barry K.W."/>
            <person name="Bougher N.L."/>
            <person name="Buchanan P."/>
            <person name="Buyck B."/>
            <person name="Bense V."/>
            <person name="Catcheside P."/>
            <person name="Chovatia M."/>
            <person name="Cooper J."/>
            <person name="Damon W."/>
            <person name="Desjardin D."/>
            <person name="Finy P."/>
            <person name="Geml J."/>
            <person name="Haridas S."/>
            <person name="Hughes K."/>
            <person name="Justo A."/>
            <person name="Karasinski D."/>
            <person name="Kautmanova I."/>
            <person name="Kiss B."/>
            <person name="Kocsube S."/>
            <person name="Kotiranta H."/>
            <person name="LaButti K.M."/>
            <person name="Lechner B.E."/>
            <person name="Liimatainen K."/>
            <person name="Lipzen A."/>
            <person name="Lukacs Z."/>
            <person name="Mihaltcheva S."/>
            <person name="Morgado L.N."/>
            <person name="Niskanen T."/>
            <person name="Noordeloos M.E."/>
            <person name="Ohm R.A."/>
            <person name="Ortiz-Santana B."/>
            <person name="Ovrebo C."/>
            <person name="Racz N."/>
            <person name="Riley R."/>
            <person name="Savchenko A."/>
            <person name="Shiryaev A."/>
            <person name="Soop K."/>
            <person name="Spirin V."/>
            <person name="Szebenyi C."/>
            <person name="Tomsovsky M."/>
            <person name="Tulloss R.E."/>
            <person name="Uehling J."/>
            <person name="Grigoriev I.V."/>
            <person name="Vagvolgyi C."/>
            <person name="Papp T."/>
            <person name="Martin F.M."/>
            <person name="Miettinen O."/>
            <person name="Hibbett D.S."/>
            <person name="Nagy L.G."/>
        </authorList>
    </citation>
    <scope>NUCLEOTIDE SEQUENCE [LARGE SCALE GENOMIC DNA]</scope>
    <source>
        <strain evidence="2 3">CBS 309.79</strain>
    </source>
</reference>
<name>A0A5C3QV63_9AGAR</name>
<feature type="compositionally biased region" description="Polar residues" evidence="1">
    <location>
        <begin position="98"/>
        <end position="108"/>
    </location>
</feature>
<feature type="compositionally biased region" description="Polar residues" evidence="1">
    <location>
        <begin position="71"/>
        <end position="80"/>
    </location>
</feature>
<accession>A0A5C3QV63</accession>
<sequence>MTLPQYIRVFTNAGVPFAKAMAISSKLYKIYGTPGALKRLSDLQLIQAGFQEKDERKTIMSALKKGGYRATNHTASSSSAPGARTAAAQDAASGTPAEGTSSTVQVVSTPPKKKRKRQSDVNEFLPERPKDELSEFGSLDFGEVMDEATLLTKSTHVNRAPLMTAWATVVGERLGFRREEALSIASVYTEMNALTKGVSLGIFESGRDAGIEARRGGSQPYVDFIGRRPLYQTQDGQWRAMLKHTPAQPGPAFAYISRAFRQTAPNMIGALRLLAESYGPEVLNQKAWCLYADFRPKVEGWGQRGEVRCDTILALRKLSSDTQVALSEECNSKSSLVKFESTDDTSVQDNSSSGDAPVQENSPPPKRKRGPTLEEYEAELDDDTTFDGVDLNADAY</sequence>
<evidence type="ECO:0000313" key="3">
    <source>
        <dbReference type="Proteomes" id="UP000305067"/>
    </source>
</evidence>
<evidence type="ECO:0000256" key="1">
    <source>
        <dbReference type="SAM" id="MobiDB-lite"/>
    </source>
</evidence>
<keyword evidence="3" id="KW-1185">Reference proteome</keyword>
<dbReference type="OrthoDB" id="514070at2759"/>
<feature type="region of interest" description="Disordered" evidence="1">
    <location>
        <begin position="68"/>
        <end position="129"/>
    </location>
</feature>
<organism evidence="2 3">
    <name type="scientific">Pterulicium gracile</name>
    <dbReference type="NCBI Taxonomy" id="1884261"/>
    <lineage>
        <taxon>Eukaryota</taxon>
        <taxon>Fungi</taxon>
        <taxon>Dikarya</taxon>
        <taxon>Basidiomycota</taxon>
        <taxon>Agaricomycotina</taxon>
        <taxon>Agaricomycetes</taxon>
        <taxon>Agaricomycetidae</taxon>
        <taxon>Agaricales</taxon>
        <taxon>Pleurotineae</taxon>
        <taxon>Pterulaceae</taxon>
        <taxon>Pterulicium</taxon>
    </lineage>
</organism>
<dbReference type="AlphaFoldDB" id="A0A5C3QV63"/>
<feature type="compositionally biased region" description="Polar residues" evidence="1">
    <location>
        <begin position="344"/>
        <end position="354"/>
    </location>
</feature>
<evidence type="ECO:0000313" key="2">
    <source>
        <dbReference type="EMBL" id="TFL05855.1"/>
    </source>
</evidence>